<dbReference type="Proteomes" id="UP001164746">
    <property type="component" value="Chromosome 1"/>
</dbReference>
<accession>A0ABY7DDY7</accession>
<reference evidence="1" key="1">
    <citation type="submission" date="2022-11" db="EMBL/GenBank/DDBJ databases">
        <title>Centuries of genome instability and evolution in soft-shell clam transmissible cancer (bioRxiv).</title>
        <authorList>
            <person name="Hart S.F.M."/>
            <person name="Yonemitsu M.A."/>
            <person name="Giersch R.M."/>
            <person name="Beal B.F."/>
            <person name="Arriagada G."/>
            <person name="Davis B.W."/>
            <person name="Ostrander E.A."/>
            <person name="Goff S.P."/>
            <person name="Metzger M.J."/>
        </authorList>
    </citation>
    <scope>NUCLEOTIDE SEQUENCE</scope>
    <source>
        <strain evidence="1">MELC-2E11</strain>
        <tissue evidence="1">Siphon/mantle</tissue>
    </source>
</reference>
<dbReference type="EMBL" id="CP111012">
    <property type="protein sequence ID" value="WAQ94935.1"/>
    <property type="molecule type" value="Genomic_DNA"/>
</dbReference>
<protein>
    <submittedName>
        <fullName evidence="1">Uncharacterized protein</fullName>
    </submittedName>
</protein>
<keyword evidence="2" id="KW-1185">Reference proteome</keyword>
<proteinExistence type="predicted"/>
<evidence type="ECO:0000313" key="2">
    <source>
        <dbReference type="Proteomes" id="UP001164746"/>
    </source>
</evidence>
<sequence length="93" mass="10782">MEEFAPRTGIALRYVDVAIVFVVHFRINGDLVRAHFRFHIPEKKSQNFNIFSSSDQQIIELQKTSVSIQDSCRIIYENVIDVKSKLISQNPMN</sequence>
<evidence type="ECO:0000313" key="1">
    <source>
        <dbReference type="EMBL" id="WAQ94935.1"/>
    </source>
</evidence>
<organism evidence="1 2">
    <name type="scientific">Mya arenaria</name>
    <name type="common">Soft-shell clam</name>
    <dbReference type="NCBI Taxonomy" id="6604"/>
    <lineage>
        <taxon>Eukaryota</taxon>
        <taxon>Metazoa</taxon>
        <taxon>Spiralia</taxon>
        <taxon>Lophotrochozoa</taxon>
        <taxon>Mollusca</taxon>
        <taxon>Bivalvia</taxon>
        <taxon>Autobranchia</taxon>
        <taxon>Heteroconchia</taxon>
        <taxon>Euheterodonta</taxon>
        <taxon>Imparidentia</taxon>
        <taxon>Neoheterodontei</taxon>
        <taxon>Myida</taxon>
        <taxon>Myoidea</taxon>
        <taxon>Myidae</taxon>
        <taxon>Mya</taxon>
    </lineage>
</organism>
<gene>
    <name evidence="1" type="ORF">MAR_007406</name>
</gene>
<name>A0ABY7DDY7_MYAAR</name>